<dbReference type="Gene3D" id="3.90.226.10">
    <property type="entry name" value="2-enoyl-CoA Hydratase, Chain A, domain 1"/>
    <property type="match status" value="1"/>
</dbReference>
<evidence type="ECO:0000256" key="4">
    <source>
        <dbReference type="ARBA" id="ARBA00022825"/>
    </source>
</evidence>
<feature type="domain" description="PDZ" evidence="6">
    <location>
        <begin position="97"/>
        <end position="153"/>
    </location>
</feature>
<proteinExistence type="inferred from homology"/>
<evidence type="ECO:0000313" key="8">
    <source>
        <dbReference type="Proteomes" id="UP000486602"/>
    </source>
</evidence>
<reference evidence="7 8" key="1">
    <citation type="submission" date="2020-02" db="EMBL/GenBank/DDBJ databases">
        <title>Out from the shadows clarifying the taxonomy of the family Cryomorphaceae and related taxa by utilizing the GTDB taxonomic framework.</title>
        <authorList>
            <person name="Bowman J.P."/>
        </authorList>
    </citation>
    <scope>NUCLEOTIDE SEQUENCE [LARGE SCALE GENOMIC DNA]</scope>
    <source>
        <strain evidence="7 8">QSSC 1-22</strain>
    </source>
</reference>
<keyword evidence="3 5" id="KW-0378">Hydrolase</keyword>
<dbReference type="GO" id="GO:0030288">
    <property type="term" value="C:outer membrane-bounded periplasmic space"/>
    <property type="evidence" value="ECO:0007669"/>
    <property type="project" value="TreeGrafter"/>
</dbReference>
<keyword evidence="8" id="KW-1185">Reference proteome</keyword>
<dbReference type="CDD" id="cd07560">
    <property type="entry name" value="Peptidase_S41_CPP"/>
    <property type="match status" value="1"/>
</dbReference>
<dbReference type="GO" id="GO:0006508">
    <property type="term" value="P:proteolysis"/>
    <property type="evidence" value="ECO:0007669"/>
    <property type="project" value="UniProtKB-KW"/>
</dbReference>
<comment type="similarity">
    <text evidence="1 5">Belongs to the peptidase S41A family.</text>
</comment>
<organism evidence="7 8">
    <name type="scientific">Cryomorpha ignava</name>
    <dbReference type="NCBI Taxonomy" id="101383"/>
    <lineage>
        <taxon>Bacteria</taxon>
        <taxon>Pseudomonadati</taxon>
        <taxon>Bacteroidota</taxon>
        <taxon>Flavobacteriia</taxon>
        <taxon>Flavobacteriales</taxon>
        <taxon>Cryomorphaceae</taxon>
        <taxon>Cryomorpha</taxon>
    </lineage>
</organism>
<dbReference type="PANTHER" id="PTHR32060">
    <property type="entry name" value="TAIL-SPECIFIC PROTEASE"/>
    <property type="match status" value="1"/>
</dbReference>
<dbReference type="GO" id="GO:0004175">
    <property type="term" value="F:endopeptidase activity"/>
    <property type="evidence" value="ECO:0007669"/>
    <property type="project" value="TreeGrafter"/>
</dbReference>
<dbReference type="InterPro" id="IPR029045">
    <property type="entry name" value="ClpP/crotonase-like_dom_sf"/>
</dbReference>
<dbReference type="CDD" id="cd06782">
    <property type="entry name" value="cpPDZ_CPP-like"/>
    <property type="match status" value="1"/>
</dbReference>
<accession>A0A7K3WPV2</accession>
<dbReference type="SUPFAM" id="SSF52096">
    <property type="entry name" value="ClpP/crotonase"/>
    <property type="match status" value="1"/>
</dbReference>
<keyword evidence="2 5" id="KW-0645">Protease</keyword>
<dbReference type="NCBIfam" id="TIGR00225">
    <property type="entry name" value="prc"/>
    <property type="match status" value="1"/>
</dbReference>
<comment type="caution">
    <text evidence="7">The sequence shown here is derived from an EMBL/GenBank/DDBJ whole genome shotgun (WGS) entry which is preliminary data.</text>
</comment>
<evidence type="ECO:0000256" key="1">
    <source>
        <dbReference type="ARBA" id="ARBA00009179"/>
    </source>
</evidence>
<gene>
    <name evidence="7" type="ORF">G3O08_08395</name>
</gene>
<dbReference type="InterPro" id="IPR036034">
    <property type="entry name" value="PDZ_sf"/>
</dbReference>
<dbReference type="PROSITE" id="PS50106">
    <property type="entry name" value="PDZ"/>
    <property type="match status" value="1"/>
</dbReference>
<dbReference type="RefSeq" id="WP_163284831.1">
    <property type="nucleotide sequence ID" value="NZ_JAAGVY010000012.1"/>
</dbReference>
<dbReference type="SMART" id="SM00228">
    <property type="entry name" value="PDZ"/>
    <property type="match status" value="1"/>
</dbReference>
<evidence type="ECO:0000256" key="5">
    <source>
        <dbReference type="RuleBase" id="RU004404"/>
    </source>
</evidence>
<dbReference type="EMBL" id="JAAGVY010000012">
    <property type="protein sequence ID" value="NEN23518.1"/>
    <property type="molecule type" value="Genomic_DNA"/>
</dbReference>
<dbReference type="GO" id="GO:0008236">
    <property type="term" value="F:serine-type peptidase activity"/>
    <property type="evidence" value="ECO:0007669"/>
    <property type="project" value="UniProtKB-KW"/>
</dbReference>
<evidence type="ECO:0000259" key="6">
    <source>
        <dbReference type="PROSITE" id="PS50106"/>
    </source>
</evidence>
<evidence type="ECO:0000256" key="3">
    <source>
        <dbReference type="ARBA" id="ARBA00022801"/>
    </source>
</evidence>
<dbReference type="Pfam" id="PF03572">
    <property type="entry name" value="Peptidase_S41"/>
    <property type="match status" value="1"/>
</dbReference>
<evidence type="ECO:0000313" key="7">
    <source>
        <dbReference type="EMBL" id="NEN23518.1"/>
    </source>
</evidence>
<dbReference type="PANTHER" id="PTHR32060:SF30">
    <property type="entry name" value="CARBOXY-TERMINAL PROCESSING PROTEASE CTPA"/>
    <property type="match status" value="1"/>
</dbReference>
<dbReference type="AlphaFoldDB" id="A0A7K3WPV2"/>
<dbReference type="InterPro" id="IPR001478">
    <property type="entry name" value="PDZ"/>
</dbReference>
<dbReference type="SUPFAM" id="SSF50156">
    <property type="entry name" value="PDZ domain-like"/>
    <property type="match status" value="1"/>
</dbReference>
<name>A0A7K3WPV2_9FLAO</name>
<dbReference type="Gene3D" id="2.30.42.10">
    <property type="match status" value="1"/>
</dbReference>
<protein>
    <submittedName>
        <fullName evidence="7">S41 family peptidase</fullName>
    </submittedName>
</protein>
<dbReference type="Pfam" id="PF13180">
    <property type="entry name" value="PDZ_2"/>
    <property type="match status" value="1"/>
</dbReference>
<dbReference type="InterPro" id="IPR004447">
    <property type="entry name" value="Peptidase_S41A"/>
</dbReference>
<keyword evidence="4 5" id="KW-0720">Serine protease</keyword>
<dbReference type="Proteomes" id="UP000486602">
    <property type="component" value="Unassembled WGS sequence"/>
</dbReference>
<dbReference type="Gene3D" id="3.30.750.44">
    <property type="match status" value="1"/>
</dbReference>
<dbReference type="GO" id="GO:0007165">
    <property type="term" value="P:signal transduction"/>
    <property type="evidence" value="ECO:0007669"/>
    <property type="project" value="TreeGrafter"/>
</dbReference>
<dbReference type="InterPro" id="IPR005151">
    <property type="entry name" value="Tail-specific_protease"/>
</dbReference>
<evidence type="ECO:0000256" key="2">
    <source>
        <dbReference type="ARBA" id="ARBA00022670"/>
    </source>
</evidence>
<sequence length="551" mass="62162">MKTGFKKLLVIGGLAATGAIGIFATSAKDNFFEISKNLEIFATLYRELNVFYVDDVQPGDMMKTGIDAMLESLDPYTTYITESNIEDYRFMTTGQYGGIGSLIRSVDGDVYISEPYEGFPAFKSGLKAGDKLLMIDGVTIEGKDQEEISKMLKGQSGTQLEVTFERFGEIQKVMLKREEIKIPDVPYYGMIDENIGYIRLTSFTQTASQEVKEAFLDLRDKQGMKELIFDLRGNGGGLLREAVNIVNLFVPRGQEVVSTKGKIEEWDRKHITLSEPVDLNIPLVILVDGGSASASEIVSGTIQDLDRGVVIGNRTYGKGLVQQTRDLQYNNKLKLTVAKYYIPSGRCIQKLDYSHKNDDGIAEEVPDSLLKVFYTENGRKVMDGRGIEPDLLIQKTEFPHILASLLSESLFFKYSNKYAAEHSEIAAATEFRLSDEEYEAFMAYLEDKNYSYTTDTERELEELVKIAKKEKYWGLAESEFSTLETVLKSKKKKDLIIFKDEIEDILVNEIVSRYYYQRGRIESSLASDIAVAEAKRVLKEPSEYQAILKPV</sequence>
<dbReference type="SMART" id="SM00245">
    <property type="entry name" value="TSPc"/>
    <property type="match status" value="1"/>
</dbReference>